<organism evidence="3 4">
    <name type="scientific">Zea mays</name>
    <name type="common">Maize</name>
    <dbReference type="NCBI Taxonomy" id="4577"/>
    <lineage>
        <taxon>Eukaryota</taxon>
        <taxon>Viridiplantae</taxon>
        <taxon>Streptophyta</taxon>
        <taxon>Embryophyta</taxon>
        <taxon>Tracheophyta</taxon>
        <taxon>Spermatophyta</taxon>
        <taxon>Magnoliopsida</taxon>
        <taxon>Liliopsida</taxon>
        <taxon>Poales</taxon>
        <taxon>Poaceae</taxon>
        <taxon>PACMAD clade</taxon>
        <taxon>Panicoideae</taxon>
        <taxon>Andropogonodae</taxon>
        <taxon>Andropogoneae</taxon>
        <taxon>Tripsacinae</taxon>
        <taxon>Zea</taxon>
    </lineage>
</organism>
<name>A0A804MZT2_MAIZE</name>
<dbReference type="SUPFAM" id="SSF46934">
    <property type="entry name" value="UBA-like"/>
    <property type="match status" value="1"/>
</dbReference>
<reference evidence="3" key="2">
    <citation type="submission" date="2019-07" db="EMBL/GenBank/DDBJ databases">
        <authorList>
            <person name="Seetharam A."/>
            <person name="Woodhouse M."/>
            <person name="Cannon E."/>
        </authorList>
    </citation>
    <scope>NUCLEOTIDE SEQUENCE [LARGE SCALE GENOMIC DNA]</scope>
    <source>
        <strain evidence="3">cv. B73</strain>
    </source>
</reference>
<keyword evidence="1" id="KW-1133">Transmembrane helix</keyword>
<reference evidence="3" key="3">
    <citation type="submission" date="2021-05" db="UniProtKB">
        <authorList>
            <consortium name="EnsemblPlants"/>
        </authorList>
    </citation>
    <scope>IDENTIFICATION</scope>
    <source>
        <strain evidence="3">cv. B73</strain>
    </source>
</reference>
<feature type="domain" description="UBA" evidence="2">
    <location>
        <begin position="67"/>
        <end position="89"/>
    </location>
</feature>
<dbReference type="AlphaFoldDB" id="A0A804MZT2"/>
<dbReference type="PANTHER" id="PTHR38525">
    <property type="entry name" value="OS03G0824500 PROTEIN"/>
    <property type="match status" value="1"/>
</dbReference>
<evidence type="ECO:0000313" key="4">
    <source>
        <dbReference type="Proteomes" id="UP000007305"/>
    </source>
</evidence>
<keyword evidence="4" id="KW-1185">Reference proteome</keyword>
<dbReference type="Gramene" id="Zm00001eb123900_T001">
    <property type="protein sequence ID" value="Zm00001eb123900_P001"/>
    <property type="gene ID" value="Zm00001eb123900"/>
</dbReference>
<accession>A0A804MZT2</accession>
<proteinExistence type="predicted"/>
<dbReference type="EnsemblPlants" id="Zm00001eb123900_T001">
    <property type="protein sequence ID" value="Zm00001eb123900_P001"/>
    <property type="gene ID" value="Zm00001eb123900"/>
</dbReference>
<evidence type="ECO:0000256" key="1">
    <source>
        <dbReference type="SAM" id="Phobius"/>
    </source>
</evidence>
<keyword evidence="1" id="KW-0472">Membrane</keyword>
<sequence length="127" mass="14137">MVMGDLAFKALTGGLGVTTLYLATTFLINVYRGLSWHSEQSYLHDYPTFAATARYWTEAFAKSASTGMEEKVQKLVEMGFPEDQVRSALNIAWMATRTWLSKSPALALGEPFSWGQYMSSCTFHSAC</sequence>
<keyword evidence="1" id="KW-0812">Transmembrane</keyword>
<dbReference type="InterPro" id="IPR009060">
    <property type="entry name" value="UBA-like_sf"/>
</dbReference>
<dbReference type="Pfam" id="PF00627">
    <property type="entry name" value="UBA"/>
    <property type="match status" value="1"/>
</dbReference>
<dbReference type="PANTHER" id="PTHR38525:SF1">
    <property type="entry name" value="OS03G0824500 PROTEIN"/>
    <property type="match status" value="1"/>
</dbReference>
<dbReference type="Gene3D" id="1.10.8.10">
    <property type="entry name" value="DNA helicase RuvA subunit, C-terminal domain"/>
    <property type="match status" value="1"/>
</dbReference>
<dbReference type="InterPro" id="IPR015940">
    <property type="entry name" value="UBA"/>
</dbReference>
<dbReference type="InParanoid" id="A0A804MZT2"/>
<reference evidence="4" key="1">
    <citation type="submission" date="2015-12" db="EMBL/GenBank/DDBJ databases">
        <title>Update maize B73 reference genome by single molecule sequencing technologies.</title>
        <authorList>
            <consortium name="Maize Genome Sequencing Project"/>
            <person name="Ware D."/>
        </authorList>
    </citation>
    <scope>NUCLEOTIDE SEQUENCE [LARGE SCALE GENOMIC DNA]</scope>
    <source>
        <strain evidence="4">cv. B73</strain>
    </source>
</reference>
<evidence type="ECO:0000313" key="3">
    <source>
        <dbReference type="EnsemblPlants" id="Zm00001eb123900_P001"/>
    </source>
</evidence>
<dbReference type="Proteomes" id="UP000007305">
    <property type="component" value="Chromosome 3"/>
</dbReference>
<evidence type="ECO:0000259" key="2">
    <source>
        <dbReference type="PROSITE" id="PS50030"/>
    </source>
</evidence>
<dbReference type="PROSITE" id="PS50030">
    <property type="entry name" value="UBA"/>
    <property type="match status" value="1"/>
</dbReference>
<feature type="transmembrane region" description="Helical" evidence="1">
    <location>
        <begin position="6"/>
        <end position="31"/>
    </location>
</feature>
<protein>
    <recommendedName>
        <fullName evidence="2">UBA domain-containing protein</fullName>
    </recommendedName>
</protein>